<comment type="subcellular location">
    <subcellularLocation>
        <location evidence="8">Cell outer membrane</location>
        <topology evidence="8">Lipid-anchor</topology>
    </subcellularLocation>
</comment>
<dbReference type="EMBL" id="JAAKYA010000023">
    <property type="protein sequence ID" value="NGO38556.1"/>
    <property type="molecule type" value="Genomic_DNA"/>
</dbReference>
<dbReference type="RefSeq" id="WP_165106101.1">
    <property type="nucleotide sequence ID" value="NZ_JAAKYA010000023.1"/>
</dbReference>
<dbReference type="SUPFAM" id="SSF103088">
    <property type="entry name" value="OmpA-like"/>
    <property type="match status" value="1"/>
</dbReference>
<comment type="similarity">
    <text evidence="8">Belongs to the Pal lipoprotein family.</text>
</comment>
<evidence type="ECO:0000313" key="11">
    <source>
        <dbReference type="Proteomes" id="UP000477311"/>
    </source>
</evidence>
<evidence type="ECO:0000256" key="8">
    <source>
        <dbReference type="HAMAP-Rule" id="MF_02204"/>
    </source>
</evidence>
<dbReference type="GO" id="GO:0009279">
    <property type="term" value="C:cell outer membrane"/>
    <property type="evidence" value="ECO:0007669"/>
    <property type="project" value="UniProtKB-SubCell"/>
</dbReference>
<evidence type="ECO:0000259" key="9">
    <source>
        <dbReference type="PROSITE" id="PS51123"/>
    </source>
</evidence>
<dbReference type="NCBIfam" id="TIGR02802">
    <property type="entry name" value="Pal_lipo"/>
    <property type="match status" value="1"/>
</dbReference>
<keyword evidence="11" id="KW-1185">Reference proteome</keyword>
<dbReference type="HAMAP" id="MF_02204">
    <property type="entry name" value="Pal"/>
    <property type="match status" value="1"/>
</dbReference>
<dbReference type="PANTHER" id="PTHR30329">
    <property type="entry name" value="STATOR ELEMENT OF FLAGELLAR MOTOR COMPLEX"/>
    <property type="match status" value="1"/>
</dbReference>
<dbReference type="PRINTS" id="PR01021">
    <property type="entry name" value="OMPADOMAIN"/>
</dbReference>
<name>A0A6M1RG24_9BACT</name>
<evidence type="ECO:0000256" key="7">
    <source>
        <dbReference type="ARBA" id="ARBA00023306"/>
    </source>
</evidence>
<gene>
    <name evidence="8 10" type="primary">pal</name>
    <name evidence="10" type="ORF">G4L39_03965</name>
</gene>
<dbReference type="InterPro" id="IPR039001">
    <property type="entry name" value="Pal"/>
</dbReference>
<dbReference type="InterPro" id="IPR006664">
    <property type="entry name" value="OMP_bac"/>
</dbReference>
<keyword evidence="6 8" id="KW-0449">Lipoprotein</keyword>
<dbReference type="Proteomes" id="UP000477311">
    <property type="component" value="Unassembled WGS sequence"/>
</dbReference>
<dbReference type="InterPro" id="IPR050330">
    <property type="entry name" value="Bact_OuterMem_StrucFunc"/>
</dbReference>
<evidence type="ECO:0000256" key="3">
    <source>
        <dbReference type="ARBA" id="ARBA00023136"/>
    </source>
</evidence>
<dbReference type="InterPro" id="IPR036737">
    <property type="entry name" value="OmpA-like_sf"/>
</dbReference>
<organism evidence="10 11">
    <name type="scientific">Limisphaera ngatamarikiensis</name>
    <dbReference type="NCBI Taxonomy" id="1324935"/>
    <lineage>
        <taxon>Bacteria</taxon>
        <taxon>Pseudomonadati</taxon>
        <taxon>Verrucomicrobiota</taxon>
        <taxon>Verrucomicrobiia</taxon>
        <taxon>Limisphaerales</taxon>
        <taxon>Limisphaeraceae</taxon>
        <taxon>Limisphaera</taxon>
    </lineage>
</organism>
<feature type="domain" description="OmpA-like" evidence="9">
    <location>
        <begin position="82"/>
        <end position="198"/>
    </location>
</feature>
<evidence type="ECO:0000256" key="5">
    <source>
        <dbReference type="ARBA" id="ARBA00023237"/>
    </source>
</evidence>
<dbReference type="PROSITE" id="PS51123">
    <property type="entry name" value="OMPA_2"/>
    <property type="match status" value="1"/>
</dbReference>
<evidence type="ECO:0000256" key="6">
    <source>
        <dbReference type="ARBA" id="ARBA00023288"/>
    </source>
</evidence>
<accession>A0A6M1RG24</accession>
<proteinExistence type="inferred from homology"/>
<evidence type="ECO:0000256" key="2">
    <source>
        <dbReference type="ARBA" id="ARBA00022729"/>
    </source>
</evidence>
<keyword evidence="3 8" id="KW-0472">Membrane</keyword>
<evidence type="ECO:0000256" key="4">
    <source>
        <dbReference type="ARBA" id="ARBA00023139"/>
    </source>
</evidence>
<keyword evidence="7" id="KW-0131">Cell cycle</keyword>
<protein>
    <recommendedName>
        <fullName evidence="8">Peptidoglycan-associated lipoprotein</fullName>
        <shortName evidence="8">PAL</shortName>
    </recommendedName>
</protein>
<dbReference type="PROSITE" id="PS51257">
    <property type="entry name" value="PROKAR_LIPOPROTEIN"/>
    <property type="match status" value="1"/>
</dbReference>
<dbReference type="GO" id="GO:0051301">
    <property type="term" value="P:cell division"/>
    <property type="evidence" value="ECO:0007669"/>
    <property type="project" value="UniProtKB-KW"/>
</dbReference>
<evidence type="ECO:0000313" key="10">
    <source>
        <dbReference type="EMBL" id="NGO38556.1"/>
    </source>
</evidence>
<keyword evidence="2 8" id="KW-0732">Signal</keyword>
<keyword evidence="5 8" id="KW-0998">Cell outer membrane</keyword>
<dbReference type="Pfam" id="PF00691">
    <property type="entry name" value="OmpA"/>
    <property type="match status" value="1"/>
</dbReference>
<dbReference type="AlphaFoldDB" id="A0A6M1RG24"/>
<dbReference type="PANTHER" id="PTHR30329:SF21">
    <property type="entry name" value="LIPOPROTEIN YIAD-RELATED"/>
    <property type="match status" value="1"/>
</dbReference>
<keyword evidence="1" id="KW-0132">Cell division</keyword>
<dbReference type="CDD" id="cd07185">
    <property type="entry name" value="OmpA_C-like"/>
    <property type="match status" value="1"/>
</dbReference>
<reference evidence="10 11" key="1">
    <citation type="submission" date="2020-02" db="EMBL/GenBank/DDBJ databases">
        <title>Draft genome sequence of Limisphaera ngatamarikiensis NGM72.4T, a thermophilic Verrucomicrobia grouped in subdivision 3.</title>
        <authorList>
            <person name="Carere C.R."/>
            <person name="Steen J."/>
            <person name="Hugenholtz P."/>
            <person name="Stott M.B."/>
        </authorList>
    </citation>
    <scope>NUCLEOTIDE SEQUENCE [LARGE SCALE GENOMIC DNA]</scope>
    <source>
        <strain evidence="10 11">NGM72.4</strain>
    </source>
</reference>
<keyword evidence="4 8" id="KW-0564">Palmitate</keyword>
<comment type="caution">
    <text evidence="10">The sequence shown here is derived from an EMBL/GenBank/DDBJ whole genome shotgun (WGS) entry which is preliminary data.</text>
</comment>
<sequence>MKKARFWVVIVLAVVLVGTVTGCRRSPQGITPLPAPARVGPSEPPPGGIIGGPVGPGVTGTEPPSPIGTPLPPRGNYDGWPQDRETFKAQTVYFDFDSSVIKNSERPKIDVVAAHLKANPNHAVIVEGHCDERGTEEYNRALGERRALAVREVLLAVGIEPVRIVTISYGEDRPVDPGHNEEAWRKNRRAEFVLLTPPR</sequence>
<evidence type="ECO:0000256" key="1">
    <source>
        <dbReference type="ARBA" id="ARBA00022618"/>
    </source>
</evidence>
<dbReference type="Gene3D" id="3.30.1330.60">
    <property type="entry name" value="OmpA-like domain"/>
    <property type="match status" value="1"/>
</dbReference>
<dbReference type="InterPro" id="IPR014169">
    <property type="entry name" value="Pal_lipo_C"/>
</dbReference>
<dbReference type="InterPro" id="IPR006665">
    <property type="entry name" value="OmpA-like"/>
</dbReference>